<evidence type="ECO:0000259" key="3">
    <source>
        <dbReference type="PROSITE" id="PS50041"/>
    </source>
</evidence>
<accession>A0AAN9GW93</accession>
<proteinExistence type="predicted"/>
<dbReference type="Gene3D" id="3.10.100.10">
    <property type="entry name" value="Mannose-Binding Protein A, subunit A"/>
    <property type="match status" value="3"/>
</dbReference>
<dbReference type="InterPro" id="IPR016186">
    <property type="entry name" value="C-type_lectin-like/link_sf"/>
</dbReference>
<dbReference type="EMBL" id="JAYKXH010000020">
    <property type="protein sequence ID" value="KAK7132885.1"/>
    <property type="molecule type" value="Genomic_DNA"/>
</dbReference>
<keyword evidence="2" id="KW-0732">Signal</keyword>
<dbReference type="Proteomes" id="UP001364617">
    <property type="component" value="Unassembled WGS sequence"/>
</dbReference>
<dbReference type="PROSITE" id="PS00615">
    <property type="entry name" value="C_TYPE_LECTIN_1"/>
    <property type="match status" value="2"/>
</dbReference>
<dbReference type="InterPro" id="IPR001304">
    <property type="entry name" value="C-type_lectin-like"/>
</dbReference>
<dbReference type="PROSITE" id="PS50041">
    <property type="entry name" value="C_TYPE_LECTIN_2"/>
    <property type="match status" value="3"/>
</dbReference>
<dbReference type="CDD" id="cd00037">
    <property type="entry name" value="CLECT"/>
    <property type="match status" value="1"/>
</dbReference>
<dbReference type="SMART" id="SM00034">
    <property type="entry name" value="CLECT"/>
    <property type="match status" value="3"/>
</dbReference>
<evidence type="ECO:0000313" key="4">
    <source>
        <dbReference type="EMBL" id="KAK7132885.1"/>
    </source>
</evidence>
<keyword evidence="5" id="KW-1185">Reference proteome</keyword>
<dbReference type="InterPro" id="IPR016187">
    <property type="entry name" value="CTDL_fold"/>
</dbReference>
<dbReference type="PANTHER" id="PTHR45784">
    <property type="entry name" value="C-TYPE LECTIN DOMAIN FAMILY 20 MEMBER A-RELATED"/>
    <property type="match status" value="1"/>
</dbReference>
<reference evidence="4 5" key="1">
    <citation type="submission" date="2024-02" db="EMBL/GenBank/DDBJ databases">
        <title>Chromosome-level genome assembly of the Eurasian Minnow (Phoxinus phoxinus).</title>
        <authorList>
            <person name="Oriowo T.O."/>
            <person name="Martin S."/>
            <person name="Stange M."/>
            <person name="Chrysostomakis Y."/>
            <person name="Brown T."/>
            <person name="Winkler S."/>
            <person name="Kukowka S."/>
            <person name="Myers E.W."/>
            <person name="Bohne A."/>
        </authorList>
    </citation>
    <scope>NUCLEOTIDE SEQUENCE [LARGE SCALE GENOMIC DNA]</scope>
    <source>
        <strain evidence="4">ZFMK-TIS-60720</strain>
        <tissue evidence="4">Whole Organism</tissue>
    </source>
</reference>
<evidence type="ECO:0000313" key="5">
    <source>
        <dbReference type="Proteomes" id="UP001364617"/>
    </source>
</evidence>
<dbReference type="SUPFAM" id="SSF56436">
    <property type="entry name" value="C-type lectin-like"/>
    <property type="match status" value="3"/>
</dbReference>
<dbReference type="InterPro" id="IPR018378">
    <property type="entry name" value="C-type_lectin_CS"/>
</dbReference>
<keyword evidence="1" id="KW-1015">Disulfide bond</keyword>
<name>A0AAN9GW93_9TELE</name>
<feature type="domain" description="C-type lectin" evidence="3">
    <location>
        <begin position="25"/>
        <end position="141"/>
    </location>
</feature>
<dbReference type="PANTHER" id="PTHR45784:SF3">
    <property type="entry name" value="C-TYPE LECTIN DOMAIN FAMILY 4 MEMBER K-LIKE-RELATED"/>
    <property type="match status" value="1"/>
</dbReference>
<evidence type="ECO:0000256" key="1">
    <source>
        <dbReference type="ARBA" id="ARBA00023157"/>
    </source>
</evidence>
<sequence>MERITLTSLLLTAVVSVSAGALRQYHFVNQRKSWTEAQKHCREKYTDLATITDTQDQNDTERVIKRVNPEADHVWIGLRNTNTWIWSLNDPTFYTANESQYRNWETDPQQPQGDGDCVFMKKFDGQWHNAPCSSKEKFLCYNASNKTFTPVNMEKTWTEAQSYCRQNHTDLASVRNESENNETQNFIQYNSISPDAFWIGLYRLWVWSDNNTSTFTHWHTGEPNIKENRDDICTAIDIKNYQGQWVDDPCRDRFPFVCYDDNKLVLVKENLTWTGALKYCRDKEMDLVSVDSQEIQLRVANVTSMASSAHVWLGLRHSCVLGLWFWVNGQTLCYEHWDPGNGTREENCFTTVRSGAIQTSNQLWISLPETETNNFICTK</sequence>
<organism evidence="4 5">
    <name type="scientific">Phoxinus phoxinus</name>
    <name type="common">Eurasian minnow</name>
    <dbReference type="NCBI Taxonomy" id="58324"/>
    <lineage>
        <taxon>Eukaryota</taxon>
        <taxon>Metazoa</taxon>
        <taxon>Chordata</taxon>
        <taxon>Craniata</taxon>
        <taxon>Vertebrata</taxon>
        <taxon>Euteleostomi</taxon>
        <taxon>Actinopterygii</taxon>
        <taxon>Neopterygii</taxon>
        <taxon>Teleostei</taxon>
        <taxon>Ostariophysi</taxon>
        <taxon>Cypriniformes</taxon>
        <taxon>Leuciscidae</taxon>
        <taxon>Phoxininae</taxon>
        <taxon>Phoxinus</taxon>
    </lineage>
</organism>
<dbReference type="AlphaFoldDB" id="A0AAN9GW93"/>
<feature type="chain" id="PRO_5042816030" description="C-type lectin domain-containing protein" evidence="2">
    <location>
        <begin position="20"/>
        <end position="379"/>
    </location>
</feature>
<gene>
    <name evidence="4" type="ORF">R3I93_019208</name>
</gene>
<feature type="domain" description="C-type lectin" evidence="3">
    <location>
        <begin position="140"/>
        <end position="259"/>
    </location>
</feature>
<feature type="domain" description="C-type lectin" evidence="3">
    <location>
        <begin position="254"/>
        <end position="378"/>
    </location>
</feature>
<dbReference type="Pfam" id="PF00059">
    <property type="entry name" value="Lectin_C"/>
    <property type="match status" value="3"/>
</dbReference>
<protein>
    <recommendedName>
        <fullName evidence="3">C-type lectin domain-containing protein</fullName>
    </recommendedName>
</protein>
<evidence type="ECO:0000256" key="2">
    <source>
        <dbReference type="SAM" id="SignalP"/>
    </source>
</evidence>
<feature type="signal peptide" evidence="2">
    <location>
        <begin position="1"/>
        <end position="19"/>
    </location>
</feature>
<comment type="caution">
    <text evidence="4">The sequence shown here is derived from an EMBL/GenBank/DDBJ whole genome shotgun (WGS) entry which is preliminary data.</text>
</comment>